<feature type="chain" id="PRO_5044837255" description="S-protein homolog" evidence="6">
    <location>
        <begin position="27"/>
        <end position="112"/>
    </location>
</feature>
<name>A0ABD3L3K3_EUCGL</name>
<evidence type="ECO:0008006" key="9">
    <source>
        <dbReference type="Google" id="ProtNLM"/>
    </source>
</evidence>
<keyword evidence="4" id="KW-0964">Secreted</keyword>
<evidence type="ECO:0000256" key="6">
    <source>
        <dbReference type="SAM" id="SignalP"/>
    </source>
</evidence>
<evidence type="ECO:0000256" key="3">
    <source>
        <dbReference type="ARBA" id="ARBA00022471"/>
    </source>
</evidence>
<keyword evidence="5 6" id="KW-0732">Signal</keyword>
<keyword evidence="8" id="KW-1185">Reference proteome</keyword>
<proteinExistence type="inferred from homology"/>
<comment type="caution">
    <text evidence="7">The sequence shown here is derived from an EMBL/GenBank/DDBJ whole genome shotgun (WGS) entry which is preliminary data.</text>
</comment>
<evidence type="ECO:0000313" key="7">
    <source>
        <dbReference type="EMBL" id="KAL3744411.1"/>
    </source>
</evidence>
<evidence type="ECO:0000313" key="8">
    <source>
        <dbReference type="Proteomes" id="UP001634007"/>
    </source>
</evidence>
<dbReference type="GO" id="GO:0060320">
    <property type="term" value="P:rejection of self pollen"/>
    <property type="evidence" value="ECO:0007669"/>
    <property type="project" value="UniProtKB-KW"/>
</dbReference>
<evidence type="ECO:0000256" key="2">
    <source>
        <dbReference type="ARBA" id="ARBA00005581"/>
    </source>
</evidence>
<gene>
    <name evidence="7" type="ORF">ACJRO7_013647</name>
</gene>
<dbReference type="Pfam" id="PF05938">
    <property type="entry name" value="Self-incomp_S1"/>
    <property type="match status" value="1"/>
</dbReference>
<dbReference type="AlphaFoldDB" id="A0ABD3L3K3"/>
<protein>
    <recommendedName>
        <fullName evidence="9">S-protein homolog</fullName>
    </recommendedName>
</protein>
<sequence>MKSLSRFTYILFLSLFFISSLPPSQANNLRFLSDFGDIGIRCQSKDDDLRSRNLQPCQVQEIRHYKMFDVFTQDRDKNHYGSDCKWSIRDDGIYFSNDGTTWALEYTWEVPN</sequence>
<dbReference type="EMBL" id="JBJKBG010000003">
    <property type="protein sequence ID" value="KAL3744411.1"/>
    <property type="molecule type" value="Genomic_DNA"/>
</dbReference>
<accession>A0ABD3L3K3</accession>
<evidence type="ECO:0000256" key="1">
    <source>
        <dbReference type="ARBA" id="ARBA00004613"/>
    </source>
</evidence>
<evidence type="ECO:0000256" key="5">
    <source>
        <dbReference type="ARBA" id="ARBA00022729"/>
    </source>
</evidence>
<feature type="signal peptide" evidence="6">
    <location>
        <begin position="1"/>
        <end position="26"/>
    </location>
</feature>
<dbReference type="Proteomes" id="UP001634007">
    <property type="component" value="Unassembled WGS sequence"/>
</dbReference>
<keyword evidence="3" id="KW-0713">Self-incompatibility</keyword>
<comment type="subcellular location">
    <subcellularLocation>
        <location evidence="1">Secreted</location>
    </subcellularLocation>
</comment>
<organism evidence="7 8">
    <name type="scientific">Eucalyptus globulus</name>
    <name type="common">Tasmanian blue gum</name>
    <dbReference type="NCBI Taxonomy" id="34317"/>
    <lineage>
        <taxon>Eukaryota</taxon>
        <taxon>Viridiplantae</taxon>
        <taxon>Streptophyta</taxon>
        <taxon>Embryophyta</taxon>
        <taxon>Tracheophyta</taxon>
        <taxon>Spermatophyta</taxon>
        <taxon>Magnoliopsida</taxon>
        <taxon>eudicotyledons</taxon>
        <taxon>Gunneridae</taxon>
        <taxon>Pentapetalae</taxon>
        <taxon>rosids</taxon>
        <taxon>malvids</taxon>
        <taxon>Myrtales</taxon>
        <taxon>Myrtaceae</taxon>
        <taxon>Myrtoideae</taxon>
        <taxon>Eucalypteae</taxon>
        <taxon>Eucalyptus</taxon>
    </lineage>
</organism>
<evidence type="ECO:0000256" key="4">
    <source>
        <dbReference type="ARBA" id="ARBA00022525"/>
    </source>
</evidence>
<comment type="similarity">
    <text evidence="2">Belongs to the plant self-incompatibility (S1) protein family.</text>
</comment>
<reference evidence="7 8" key="1">
    <citation type="submission" date="2024-11" db="EMBL/GenBank/DDBJ databases">
        <title>Chromosome-level genome assembly of Eucalyptus globulus Labill. provides insights into its genome evolution.</title>
        <authorList>
            <person name="Li X."/>
        </authorList>
    </citation>
    <scope>NUCLEOTIDE SEQUENCE [LARGE SCALE GENOMIC DNA]</scope>
    <source>
        <strain evidence="7">CL2024</strain>
        <tissue evidence="7">Fresh tender leaves</tissue>
    </source>
</reference>
<dbReference type="GO" id="GO:0005576">
    <property type="term" value="C:extracellular region"/>
    <property type="evidence" value="ECO:0007669"/>
    <property type="project" value="UniProtKB-SubCell"/>
</dbReference>
<dbReference type="InterPro" id="IPR010264">
    <property type="entry name" value="Self-incomp_S1"/>
</dbReference>